<name>A0AAD7AMW8_9AGAR</name>
<organism evidence="2 3">
    <name type="scientific">Mycena albidolilacea</name>
    <dbReference type="NCBI Taxonomy" id="1033008"/>
    <lineage>
        <taxon>Eukaryota</taxon>
        <taxon>Fungi</taxon>
        <taxon>Dikarya</taxon>
        <taxon>Basidiomycota</taxon>
        <taxon>Agaricomycotina</taxon>
        <taxon>Agaricomycetes</taxon>
        <taxon>Agaricomycetidae</taxon>
        <taxon>Agaricales</taxon>
        <taxon>Marasmiineae</taxon>
        <taxon>Mycenaceae</taxon>
        <taxon>Mycena</taxon>
    </lineage>
</organism>
<reference evidence="2" key="1">
    <citation type="submission" date="2023-03" db="EMBL/GenBank/DDBJ databases">
        <title>Massive genome expansion in bonnet fungi (Mycena s.s.) driven by repeated elements and novel gene families across ecological guilds.</title>
        <authorList>
            <consortium name="Lawrence Berkeley National Laboratory"/>
            <person name="Harder C.B."/>
            <person name="Miyauchi S."/>
            <person name="Viragh M."/>
            <person name="Kuo A."/>
            <person name="Thoen E."/>
            <person name="Andreopoulos B."/>
            <person name="Lu D."/>
            <person name="Skrede I."/>
            <person name="Drula E."/>
            <person name="Henrissat B."/>
            <person name="Morin E."/>
            <person name="Kohler A."/>
            <person name="Barry K."/>
            <person name="LaButti K."/>
            <person name="Morin E."/>
            <person name="Salamov A."/>
            <person name="Lipzen A."/>
            <person name="Mereny Z."/>
            <person name="Hegedus B."/>
            <person name="Baldrian P."/>
            <person name="Stursova M."/>
            <person name="Weitz H."/>
            <person name="Taylor A."/>
            <person name="Grigoriev I.V."/>
            <person name="Nagy L.G."/>
            <person name="Martin F."/>
            <person name="Kauserud H."/>
        </authorList>
    </citation>
    <scope>NUCLEOTIDE SEQUENCE</scope>
    <source>
        <strain evidence="2">CBHHK002</strain>
    </source>
</reference>
<keyword evidence="1" id="KW-1133">Transmembrane helix</keyword>
<keyword evidence="1" id="KW-0812">Transmembrane</keyword>
<sequence length="200" mass="22325">MHPLSIPVCLWHFDHPFLWIGRHRRVAAFLGDGRGINPRASSSTVWLPQPVSWLLLKIHIVRIQLIRRPEHRLTRVDRHVQVIFFLMAISIFGLAFGVAFLVGRGTPTVLAPCFAEWFMNGCCVPVTLDMALPVAVLATRAYLHHHTNTYIECAISNVLCAGAHHPACAHHPWRREGPPSGDTNIHACVGVGQCCRDGTR</sequence>
<comment type="caution">
    <text evidence="2">The sequence shown here is derived from an EMBL/GenBank/DDBJ whole genome shotgun (WGS) entry which is preliminary data.</text>
</comment>
<accession>A0AAD7AMW8</accession>
<keyword evidence="1" id="KW-0472">Membrane</keyword>
<evidence type="ECO:0000256" key="1">
    <source>
        <dbReference type="SAM" id="Phobius"/>
    </source>
</evidence>
<feature type="transmembrane region" description="Helical" evidence="1">
    <location>
        <begin position="82"/>
        <end position="102"/>
    </location>
</feature>
<gene>
    <name evidence="2" type="ORF">DFH08DRAFT_841834</name>
</gene>
<proteinExistence type="predicted"/>
<protein>
    <submittedName>
        <fullName evidence="2">Uncharacterized protein</fullName>
    </submittedName>
</protein>
<evidence type="ECO:0000313" key="2">
    <source>
        <dbReference type="EMBL" id="KAJ7362988.1"/>
    </source>
</evidence>
<evidence type="ECO:0000313" key="3">
    <source>
        <dbReference type="Proteomes" id="UP001218218"/>
    </source>
</evidence>
<dbReference type="EMBL" id="JARIHO010000004">
    <property type="protein sequence ID" value="KAJ7362988.1"/>
    <property type="molecule type" value="Genomic_DNA"/>
</dbReference>
<keyword evidence="3" id="KW-1185">Reference proteome</keyword>
<dbReference type="Proteomes" id="UP001218218">
    <property type="component" value="Unassembled WGS sequence"/>
</dbReference>
<feature type="transmembrane region" description="Helical" evidence="1">
    <location>
        <begin position="117"/>
        <end position="138"/>
    </location>
</feature>
<dbReference type="AlphaFoldDB" id="A0AAD7AMW8"/>